<gene>
    <name evidence="2" type="ORF">G6F51_010571</name>
</gene>
<feature type="compositionally biased region" description="Acidic residues" evidence="1">
    <location>
        <begin position="43"/>
        <end position="60"/>
    </location>
</feature>
<accession>A0A9P6Y2B4</accession>
<evidence type="ECO:0000256" key="1">
    <source>
        <dbReference type="SAM" id="MobiDB-lite"/>
    </source>
</evidence>
<name>A0A9P6Y2B4_RHIOR</name>
<reference evidence="2" key="1">
    <citation type="journal article" date="2020" name="Microb. Genom.">
        <title>Genetic diversity of clinical and environmental Mucorales isolates obtained from an investigation of mucormycosis cases among solid organ transplant recipients.</title>
        <authorList>
            <person name="Nguyen M.H."/>
            <person name="Kaul D."/>
            <person name="Muto C."/>
            <person name="Cheng S.J."/>
            <person name="Richter R.A."/>
            <person name="Bruno V.M."/>
            <person name="Liu G."/>
            <person name="Beyhan S."/>
            <person name="Sundermann A.J."/>
            <person name="Mounaud S."/>
            <person name="Pasculle A.W."/>
            <person name="Nierman W.C."/>
            <person name="Driscoll E."/>
            <person name="Cumbie R."/>
            <person name="Clancy C.J."/>
            <person name="Dupont C.L."/>
        </authorList>
    </citation>
    <scope>NUCLEOTIDE SEQUENCE</scope>
    <source>
        <strain evidence="2">GL16</strain>
    </source>
</reference>
<dbReference type="AlphaFoldDB" id="A0A9P6Y2B4"/>
<evidence type="ECO:0000313" key="2">
    <source>
        <dbReference type="EMBL" id="KAG1537113.1"/>
    </source>
</evidence>
<protein>
    <submittedName>
        <fullName evidence="2">Uncharacterized protein</fullName>
    </submittedName>
</protein>
<evidence type="ECO:0000313" key="3">
    <source>
        <dbReference type="Proteomes" id="UP000717996"/>
    </source>
</evidence>
<organism evidence="2 3">
    <name type="scientific">Rhizopus oryzae</name>
    <name type="common">Mucormycosis agent</name>
    <name type="synonym">Rhizopus arrhizus var. delemar</name>
    <dbReference type="NCBI Taxonomy" id="64495"/>
    <lineage>
        <taxon>Eukaryota</taxon>
        <taxon>Fungi</taxon>
        <taxon>Fungi incertae sedis</taxon>
        <taxon>Mucoromycota</taxon>
        <taxon>Mucoromycotina</taxon>
        <taxon>Mucoromycetes</taxon>
        <taxon>Mucorales</taxon>
        <taxon>Mucorineae</taxon>
        <taxon>Rhizopodaceae</taxon>
        <taxon>Rhizopus</taxon>
    </lineage>
</organism>
<comment type="caution">
    <text evidence="2">The sequence shown here is derived from an EMBL/GenBank/DDBJ whole genome shotgun (WGS) entry which is preliminary data.</text>
</comment>
<dbReference type="EMBL" id="JAANIT010002223">
    <property type="protein sequence ID" value="KAG1537113.1"/>
    <property type="molecule type" value="Genomic_DNA"/>
</dbReference>
<sequence>MECSQISSRNFDNKVTDVSQLNLEADEREMIVCYTTSTTNSEETAEGNIDETEENGNTEQDEQRVDIVEFPLDDLDRKLRRRIQMRLANSCAEFKSKEQTDLRFYFTNVSGLFIEDSDVYKLELSYNHRIIWPIIDCLSKMIGTTRFQLGEVRLQAICDELKLVHKDNSSYYNADGIIINNKHKIEIAAVETTGPFHLSNNSKETQDYIKADYGLVSMLHCIGRKFPYGNFDIFKRIGVFFIQVTGIHQVENLASIDATQQVVHQKLYRLGWSANNSKNQRGKFEKISQFVLVHEENDSRNVRSNRRFRRFSYQQHEVKD</sequence>
<dbReference type="Proteomes" id="UP000717996">
    <property type="component" value="Unassembled WGS sequence"/>
</dbReference>
<feature type="region of interest" description="Disordered" evidence="1">
    <location>
        <begin position="36"/>
        <end position="63"/>
    </location>
</feature>
<proteinExistence type="predicted"/>